<dbReference type="OrthoDB" id="361102at2759"/>
<dbReference type="Pfam" id="PF02002">
    <property type="entry name" value="TFIIE_alpha"/>
    <property type="match status" value="1"/>
</dbReference>
<protein>
    <recommendedName>
        <fullName evidence="1">Transcription initiation factor IIE subunit alpha N-terminal domain-containing protein</fullName>
    </recommendedName>
</protein>
<dbReference type="PANTHER" id="PTHR13097:SF7">
    <property type="entry name" value="GENERAL TRANSCRIPTION FACTOR IIE SUBUNIT 1"/>
    <property type="match status" value="1"/>
</dbReference>
<proteinExistence type="predicted"/>
<reference evidence="3" key="1">
    <citation type="submission" date="2011-03" db="EMBL/GenBank/DDBJ databases">
        <title>The genome sequence of Vavraia culicis strain floridensis.</title>
        <authorList>
            <consortium name="The Broad Institute Genome Sequencing Platform"/>
            <person name="Cuomo C."/>
            <person name="Becnel J."/>
            <person name="Sanscrainte N."/>
            <person name="Young S.K."/>
            <person name="Zeng Q."/>
            <person name="Gargeya S."/>
            <person name="Fitzgerald M."/>
            <person name="Haas B."/>
            <person name="Abouelleil A."/>
            <person name="Alvarado L."/>
            <person name="Arachchi H.M."/>
            <person name="Berlin A."/>
            <person name="Chapman S.B."/>
            <person name="Gearin G."/>
            <person name="Goldberg J."/>
            <person name="Griggs A."/>
            <person name="Gujja S."/>
            <person name="Hansen M."/>
            <person name="Heiman D."/>
            <person name="Howarth C."/>
            <person name="Larimer J."/>
            <person name="Lui A."/>
            <person name="MacDonald P.J.P."/>
            <person name="McCowen C."/>
            <person name="Montmayeur A."/>
            <person name="Murphy C."/>
            <person name="Neiman D."/>
            <person name="Pearson M."/>
            <person name="Priest M."/>
            <person name="Roberts A."/>
            <person name="Saif S."/>
            <person name="Shea T."/>
            <person name="Sisk P."/>
            <person name="Stolte C."/>
            <person name="Sykes S."/>
            <person name="Wortman J."/>
            <person name="Nusbaum C."/>
            <person name="Birren B."/>
        </authorList>
    </citation>
    <scope>NUCLEOTIDE SEQUENCE [LARGE SCALE GENOMIC DNA]</scope>
    <source>
        <strain evidence="3">floridensis</strain>
    </source>
</reference>
<dbReference type="InParanoid" id="L2GWC9"/>
<feature type="domain" description="Transcription initiation factor IIE subunit alpha N-terminal" evidence="1">
    <location>
        <begin position="21"/>
        <end position="167"/>
    </location>
</feature>
<dbReference type="GO" id="GO:0006367">
    <property type="term" value="P:transcription initiation at RNA polymerase II promoter"/>
    <property type="evidence" value="ECO:0007669"/>
    <property type="project" value="InterPro"/>
</dbReference>
<dbReference type="RefSeq" id="XP_008074174.1">
    <property type="nucleotide sequence ID" value="XM_008075983.1"/>
</dbReference>
<name>L2GWC9_VAVCU</name>
<accession>L2GWC9</accession>
<evidence type="ECO:0000313" key="3">
    <source>
        <dbReference type="Proteomes" id="UP000011081"/>
    </source>
</evidence>
<dbReference type="VEuPathDB" id="MicrosporidiaDB:VCUG_01154"/>
<dbReference type="PANTHER" id="PTHR13097">
    <property type="entry name" value="TRANSCRIPTION INITIATION FACTOR IIE, ALPHA SUBUNIT"/>
    <property type="match status" value="1"/>
</dbReference>
<dbReference type="InterPro" id="IPR002853">
    <property type="entry name" value="TFIIE_asu"/>
</dbReference>
<dbReference type="GO" id="GO:0005673">
    <property type="term" value="C:transcription factor TFIIE complex"/>
    <property type="evidence" value="ECO:0007669"/>
    <property type="project" value="TreeGrafter"/>
</dbReference>
<keyword evidence="3" id="KW-1185">Reference proteome</keyword>
<dbReference type="HOGENOM" id="CLU_056967_0_0_1"/>
<evidence type="ECO:0000259" key="1">
    <source>
        <dbReference type="SMART" id="SM00531"/>
    </source>
</evidence>
<dbReference type="InterPro" id="IPR039997">
    <property type="entry name" value="TFE"/>
</dbReference>
<dbReference type="STRING" id="948595.L2GWC9"/>
<sequence>MSYEPLLHKLIRHTLRLFYQPHHCVIMDILLEKLLLRESEICSAMKMLSKEFNKLIVRLKEDRLIKQESKIETTIDGRQLLQQIYYIDYREIKDIIKYKIYKMSTEINEHLREQQQQIGYMCAECKTEYSVLEAQSLVKNYRFICPDCNTELIENRNTEVDPHELHALMMNDLKDIIDMLKQADNYNIPTIDYFQALEMKKNKEMKAGVAVNRTDESAREGEEVADTRGYEASYTFEELSGIEKKTEGYEAVNGEELGKMALNEMLSKKDESLVTDKSLEEEIFLNTTRSDDVEKSEQHLLDVQNEIMIRVSGVSKAFSAVTEEDKEKMTEEEYETYFEVFLKQNE</sequence>
<dbReference type="EMBL" id="GL877419">
    <property type="protein sequence ID" value="ELA47385.1"/>
    <property type="molecule type" value="Genomic_DNA"/>
</dbReference>
<dbReference type="Proteomes" id="UP000011081">
    <property type="component" value="Unassembled WGS sequence"/>
</dbReference>
<dbReference type="OMA" id="FYEPHHV"/>
<organism evidence="2 3">
    <name type="scientific">Vavraia culicis (isolate floridensis)</name>
    <name type="common">Microsporidian parasite</name>
    <dbReference type="NCBI Taxonomy" id="948595"/>
    <lineage>
        <taxon>Eukaryota</taxon>
        <taxon>Fungi</taxon>
        <taxon>Fungi incertae sedis</taxon>
        <taxon>Microsporidia</taxon>
        <taxon>Pleistophoridae</taxon>
        <taxon>Vavraia</taxon>
    </lineage>
</organism>
<dbReference type="InterPro" id="IPR024550">
    <property type="entry name" value="TFIIEa/SarR/Rpc3_HTH_dom"/>
</dbReference>
<dbReference type="GeneID" id="19879035"/>
<evidence type="ECO:0000313" key="2">
    <source>
        <dbReference type="EMBL" id="ELA47385.1"/>
    </source>
</evidence>
<dbReference type="Gene3D" id="3.30.40.10">
    <property type="entry name" value="Zinc/RING finger domain, C3HC4 (zinc finger)"/>
    <property type="match status" value="1"/>
</dbReference>
<dbReference type="AlphaFoldDB" id="L2GWC9"/>
<dbReference type="SUPFAM" id="SSF57783">
    <property type="entry name" value="Zinc beta-ribbon"/>
    <property type="match status" value="1"/>
</dbReference>
<dbReference type="InterPro" id="IPR013083">
    <property type="entry name" value="Znf_RING/FYVE/PHD"/>
</dbReference>
<dbReference type="SMART" id="SM00531">
    <property type="entry name" value="TFIIE"/>
    <property type="match status" value="1"/>
</dbReference>
<gene>
    <name evidence="2" type="ORF">VCUG_01154</name>
</gene>